<dbReference type="SUPFAM" id="SSF56645">
    <property type="entry name" value="Acyl-CoA dehydrogenase NM domain-like"/>
    <property type="match status" value="1"/>
</dbReference>
<dbReference type="InterPro" id="IPR036250">
    <property type="entry name" value="AcylCo_DH-like_C"/>
</dbReference>
<evidence type="ECO:0000256" key="5">
    <source>
        <dbReference type="ARBA" id="ARBA00023002"/>
    </source>
</evidence>
<name>A0ABV6CW86_9SPHN</name>
<evidence type="ECO:0000256" key="2">
    <source>
        <dbReference type="ARBA" id="ARBA00009347"/>
    </source>
</evidence>
<sequence>MIELNELTDAAQKAFPADALSPDRDDSWKLVAEMGWLMVRLPEEDGGLGLGREASTAIHTEMGRVLATAPLIPAQLGLQAVQAGAIAERAEWLERLAGGEYAPLHLLPARLERSAGGTVSGTVGGVFDADMASAVVVRLPMGYALVPLDAPGVTIVERPIWDSGRRLFDLVLDGYAPEPALMLTDADGAAALHDALAPEAHLALAADCLGAAGAALDLTVEYMKMRRQFDRPIAMFQALKHRAADMKTRLVVAEALLWSRVRDAEATSTQIAAAKTLAAEAFQFVTEEAIQLHGGIGLTEEHPIHRFMKRAMLNLQLCGSPDHWNERTGREALAASAKAAANAAAKASG</sequence>
<keyword evidence="5 8" id="KW-0560">Oxidoreductase</keyword>
<evidence type="ECO:0000256" key="3">
    <source>
        <dbReference type="ARBA" id="ARBA00022630"/>
    </source>
</evidence>
<dbReference type="Gene3D" id="1.20.140.10">
    <property type="entry name" value="Butyryl-CoA Dehydrogenase, subunit A, domain 3"/>
    <property type="match status" value="1"/>
</dbReference>
<dbReference type="Gene3D" id="1.10.540.10">
    <property type="entry name" value="Acyl-CoA dehydrogenase/oxidase, N-terminal domain"/>
    <property type="match status" value="1"/>
</dbReference>
<dbReference type="InterPro" id="IPR009075">
    <property type="entry name" value="AcylCo_DH/oxidase_C"/>
</dbReference>
<evidence type="ECO:0000313" key="9">
    <source>
        <dbReference type="Proteomes" id="UP001589798"/>
    </source>
</evidence>
<dbReference type="Pfam" id="PF02771">
    <property type="entry name" value="Acyl-CoA_dh_N"/>
    <property type="match status" value="1"/>
</dbReference>
<evidence type="ECO:0000256" key="1">
    <source>
        <dbReference type="ARBA" id="ARBA00001974"/>
    </source>
</evidence>
<dbReference type="EMBL" id="JBHLWK010000013">
    <property type="protein sequence ID" value="MFC0204991.1"/>
    <property type="molecule type" value="Genomic_DNA"/>
</dbReference>
<comment type="similarity">
    <text evidence="2">Belongs to the acyl-CoA dehydrogenase family.</text>
</comment>
<protein>
    <submittedName>
        <fullName evidence="8">Acyl-CoA dehydrogenase family protein</fullName>
        <ecNumber evidence="8">1.-.-.-</ecNumber>
    </submittedName>
</protein>
<dbReference type="InterPro" id="IPR009100">
    <property type="entry name" value="AcylCoA_DH/oxidase_NM_dom_sf"/>
</dbReference>
<comment type="caution">
    <text evidence="8">The sequence shown here is derived from an EMBL/GenBank/DDBJ whole genome shotgun (WGS) entry which is preliminary data.</text>
</comment>
<keyword evidence="3" id="KW-0285">Flavoprotein</keyword>
<evidence type="ECO:0000259" key="6">
    <source>
        <dbReference type="Pfam" id="PF00441"/>
    </source>
</evidence>
<accession>A0ABV6CW86</accession>
<evidence type="ECO:0000259" key="7">
    <source>
        <dbReference type="Pfam" id="PF02771"/>
    </source>
</evidence>
<gene>
    <name evidence="8" type="ORF">ACFFJC_11975</name>
</gene>
<evidence type="ECO:0000256" key="4">
    <source>
        <dbReference type="ARBA" id="ARBA00022827"/>
    </source>
</evidence>
<evidence type="ECO:0000313" key="8">
    <source>
        <dbReference type="EMBL" id="MFC0204991.1"/>
    </source>
</evidence>
<dbReference type="Proteomes" id="UP001589798">
    <property type="component" value="Unassembled WGS sequence"/>
</dbReference>
<dbReference type="PANTHER" id="PTHR43884:SF20">
    <property type="entry name" value="ACYL-COA DEHYDROGENASE FADE28"/>
    <property type="match status" value="1"/>
</dbReference>
<dbReference type="InterPro" id="IPR037069">
    <property type="entry name" value="AcylCoA_DH/ox_N_sf"/>
</dbReference>
<keyword evidence="9" id="KW-1185">Reference proteome</keyword>
<dbReference type="EC" id="1.-.-.-" evidence="8"/>
<reference evidence="8 9" key="1">
    <citation type="submission" date="2024-09" db="EMBL/GenBank/DDBJ databases">
        <authorList>
            <person name="Sun Q."/>
            <person name="Mori K."/>
        </authorList>
    </citation>
    <scope>NUCLEOTIDE SEQUENCE [LARGE SCALE GENOMIC DNA]</scope>
    <source>
        <strain evidence="8 9">CCM 7706</strain>
    </source>
</reference>
<dbReference type="PANTHER" id="PTHR43884">
    <property type="entry name" value="ACYL-COA DEHYDROGENASE"/>
    <property type="match status" value="1"/>
</dbReference>
<dbReference type="GO" id="GO:0016491">
    <property type="term" value="F:oxidoreductase activity"/>
    <property type="evidence" value="ECO:0007669"/>
    <property type="project" value="UniProtKB-KW"/>
</dbReference>
<dbReference type="Pfam" id="PF00441">
    <property type="entry name" value="Acyl-CoA_dh_1"/>
    <property type="match status" value="1"/>
</dbReference>
<keyword evidence="4" id="KW-0274">FAD</keyword>
<proteinExistence type="inferred from homology"/>
<dbReference type="SUPFAM" id="SSF47203">
    <property type="entry name" value="Acyl-CoA dehydrogenase C-terminal domain-like"/>
    <property type="match status" value="1"/>
</dbReference>
<dbReference type="InterPro" id="IPR013786">
    <property type="entry name" value="AcylCoA_DH/ox_N"/>
</dbReference>
<organism evidence="8 9">
    <name type="scientific">Novosphingobium soli</name>
    <dbReference type="NCBI Taxonomy" id="574956"/>
    <lineage>
        <taxon>Bacteria</taxon>
        <taxon>Pseudomonadati</taxon>
        <taxon>Pseudomonadota</taxon>
        <taxon>Alphaproteobacteria</taxon>
        <taxon>Sphingomonadales</taxon>
        <taxon>Sphingomonadaceae</taxon>
        <taxon>Novosphingobium</taxon>
    </lineage>
</organism>
<feature type="domain" description="Acyl-CoA dehydrogenase/oxidase N-terminal" evidence="7">
    <location>
        <begin position="25"/>
        <end position="100"/>
    </location>
</feature>
<feature type="domain" description="Acyl-CoA dehydrogenase/oxidase C-terminal" evidence="6">
    <location>
        <begin position="202"/>
        <end position="314"/>
    </location>
</feature>
<comment type="cofactor">
    <cofactor evidence="1">
        <name>FAD</name>
        <dbReference type="ChEBI" id="CHEBI:57692"/>
    </cofactor>
</comment>
<dbReference type="RefSeq" id="WP_379487745.1">
    <property type="nucleotide sequence ID" value="NZ_JBHLWK010000013.1"/>
</dbReference>